<keyword evidence="1" id="KW-0808">Transferase</keyword>
<proteinExistence type="predicted"/>
<dbReference type="GO" id="GO:0008168">
    <property type="term" value="F:methyltransferase activity"/>
    <property type="evidence" value="ECO:0007669"/>
    <property type="project" value="UniProtKB-KW"/>
</dbReference>
<dbReference type="Proteomes" id="UP000636888">
    <property type="component" value="Unassembled WGS sequence"/>
</dbReference>
<dbReference type="Gene3D" id="3.40.50.150">
    <property type="entry name" value="Vaccinia Virus protein VP39"/>
    <property type="match status" value="1"/>
</dbReference>
<evidence type="ECO:0000313" key="1">
    <source>
        <dbReference type="EMBL" id="MBJ6727662.1"/>
    </source>
</evidence>
<reference evidence="1" key="1">
    <citation type="submission" date="2020-12" db="EMBL/GenBank/DDBJ databases">
        <title>Geomonas sp. Red875, isolated from river sediment.</title>
        <authorList>
            <person name="Xu Z."/>
            <person name="Zhang Z."/>
            <person name="Masuda Y."/>
            <person name="Itoh H."/>
            <person name="Senoo K."/>
        </authorList>
    </citation>
    <scope>NUCLEOTIDE SEQUENCE</scope>
    <source>
        <strain evidence="1">Red875</strain>
    </source>
</reference>
<name>A0A8J7M2Y3_9BACT</name>
<keyword evidence="2" id="KW-1185">Reference proteome</keyword>
<dbReference type="EMBL" id="JAEMHM010000027">
    <property type="protein sequence ID" value="MBJ6727662.1"/>
    <property type="molecule type" value="Genomic_DNA"/>
</dbReference>
<accession>A0A8J7M2Y3</accession>
<dbReference type="GO" id="GO:0032259">
    <property type="term" value="P:methylation"/>
    <property type="evidence" value="ECO:0007669"/>
    <property type="project" value="UniProtKB-KW"/>
</dbReference>
<evidence type="ECO:0000313" key="2">
    <source>
        <dbReference type="Proteomes" id="UP000636888"/>
    </source>
</evidence>
<gene>
    <name evidence="1" type="ORF">JFN93_23390</name>
</gene>
<keyword evidence="1" id="KW-0489">Methyltransferase</keyword>
<protein>
    <submittedName>
        <fullName evidence="1">Class I SAM-dependent methyltransferase</fullName>
    </submittedName>
</protein>
<dbReference type="AlphaFoldDB" id="A0A8J7M2Y3"/>
<dbReference type="CDD" id="cd02440">
    <property type="entry name" value="AdoMet_MTases"/>
    <property type="match status" value="1"/>
</dbReference>
<dbReference type="InterPro" id="IPR029063">
    <property type="entry name" value="SAM-dependent_MTases_sf"/>
</dbReference>
<dbReference type="SUPFAM" id="SSF53335">
    <property type="entry name" value="S-adenosyl-L-methionine-dependent methyltransferases"/>
    <property type="match status" value="1"/>
</dbReference>
<comment type="caution">
    <text evidence="1">The sequence shown here is derived from an EMBL/GenBank/DDBJ whole genome shotgun (WGS) entry which is preliminary data.</text>
</comment>
<dbReference type="Pfam" id="PF13489">
    <property type="entry name" value="Methyltransf_23"/>
    <property type="match status" value="1"/>
</dbReference>
<sequence length="470" mass="52693">MRSFRDPAGKLHFRGPQLIRQVYADQAPTYRALVESPFLHRLTTSGEVVGTTIIAAGNGAAPPEIPAGEGDLFLSHDVVPFPSFPAEWPRQMLLAAARLTLKVAEESLDQGLGLKDATPYNVLFRGPRPVFIDLLSFEPRDLRDPIWRAQAQFVRTFLLPLLVAKNLELPLSSIFLSRRDGIEPGEVYRMLGPGRRLLPAFLGSVSLPVWLSGKAEERGAAMYQPRRTSSDAQARFVLRSLYRRLGRAVERAGRVGRQKTAWTDYCRTCTYDKESFGEKSFFVKRFLDQSRPARVLDVGCNTGHFSRLAAARGAKVVAIDQDAAVIGGLWEGALRDGLDILPLVVDFARPTPALGWSNAETPSFLERSRGYFDAVFMLALMHHLVVGDQIPLEKIFSLAAEVTTRHLVIEYVAPDDPQFRRLSRGRDDLYRYLTPEFFEQAARKQFRIVSKAETGNAGRVLYLLERLHAR</sequence>
<dbReference type="RefSeq" id="WP_199386801.1">
    <property type="nucleotide sequence ID" value="NZ_JAEMHM010000027.1"/>
</dbReference>
<organism evidence="1 2">
    <name type="scientific">Geomesophilobacter sediminis</name>
    <dbReference type="NCBI Taxonomy" id="2798584"/>
    <lineage>
        <taxon>Bacteria</taxon>
        <taxon>Pseudomonadati</taxon>
        <taxon>Thermodesulfobacteriota</taxon>
        <taxon>Desulfuromonadia</taxon>
        <taxon>Geobacterales</taxon>
        <taxon>Geobacteraceae</taxon>
        <taxon>Geomesophilobacter</taxon>
    </lineage>
</organism>